<dbReference type="EMBL" id="LWRY01000209">
    <property type="protein sequence ID" value="OCX69491.1"/>
    <property type="molecule type" value="Genomic_DNA"/>
</dbReference>
<name>A0A1C2IIW0_ACITH</name>
<evidence type="ECO:0000313" key="4">
    <source>
        <dbReference type="Proteomes" id="UP000094893"/>
    </source>
</evidence>
<dbReference type="AlphaFoldDB" id="A0A1C2IIW0"/>
<evidence type="ECO:0000313" key="5">
    <source>
        <dbReference type="Proteomes" id="UP000095008"/>
    </source>
</evidence>
<evidence type="ECO:0000313" key="2">
    <source>
        <dbReference type="EMBL" id="OCX69491.1"/>
    </source>
</evidence>
<sequence length="118" mass="13250">MTDEAQKKRDQNRPVFRRSVPSEQGQLKSTSADWLPYRFYGTSSAGIWRHPSVDGWPHVLSHRSYAADPGIEGLYNLSDEQLSDDGNCCNCRLKAVIQQRKANGPKQLSKLSITSARS</sequence>
<organism evidence="3 4">
    <name type="scientific">Acidithiobacillus thiooxidans</name>
    <name type="common">Thiobacillus thiooxidans</name>
    <dbReference type="NCBI Taxonomy" id="930"/>
    <lineage>
        <taxon>Bacteria</taxon>
        <taxon>Pseudomonadati</taxon>
        <taxon>Pseudomonadota</taxon>
        <taxon>Acidithiobacillia</taxon>
        <taxon>Acidithiobacillales</taxon>
        <taxon>Acidithiobacillaceae</taxon>
        <taxon>Acidithiobacillus</taxon>
    </lineage>
</organism>
<keyword evidence="5" id="KW-1185">Reference proteome</keyword>
<reference evidence="3 4" key="1">
    <citation type="journal article" date="2016" name="Int. J. Mol. Sci.">
        <title>Comparative genomics of the extreme acidophile Acidithiobacillus thiooxidans reveals intraspecific divergence and niche adaptation.</title>
        <authorList>
            <person name="Zhang X."/>
            <person name="Feng X."/>
            <person name="Tao J."/>
            <person name="Ma L."/>
            <person name="Xiao Y."/>
            <person name="Liang Y."/>
            <person name="Liu X."/>
            <person name="Yin H."/>
        </authorList>
    </citation>
    <scope>NUCLEOTIDE SEQUENCE [LARGE SCALE GENOMIC DNA]</scope>
    <source>
        <strain evidence="3 4">A02</strain>
        <strain evidence="2">DXS-W</strain>
    </source>
</reference>
<dbReference type="EMBL" id="LWSA01000032">
    <property type="protein sequence ID" value="OCX75838.1"/>
    <property type="molecule type" value="Genomic_DNA"/>
</dbReference>
<accession>A0A1C2IIW0</accession>
<gene>
    <name evidence="2" type="ORF">A6M23_15260</name>
    <name evidence="3" type="ORF">A6P07_03905</name>
</gene>
<feature type="compositionally biased region" description="Basic and acidic residues" evidence="1">
    <location>
        <begin position="1"/>
        <end position="12"/>
    </location>
</feature>
<comment type="caution">
    <text evidence="3">The sequence shown here is derived from an EMBL/GenBank/DDBJ whole genome shotgun (WGS) entry which is preliminary data.</text>
</comment>
<evidence type="ECO:0000313" key="3">
    <source>
        <dbReference type="EMBL" id="OCX75838.1"/>
    </source>
</evidence>
<proteinExistence type="predicted"/>
<dbReference type="Proteomes" id="UP000094893">
    <property type="component" value="Unassembled WGS sequence"/>
</dbReference>
<feature type="region of interest" description="Disordered" evidence="1">
    <location>
        <begin position="1"/>
        <end position="27"/>
    </location>
</feature>
<dbReference type="Proteomes" id="UP000095008">
    <property type="component" value="Unassembled WGS sequence"/>
</dbReference>
<protein>
    <submittedName>
        <fullName evidence="3">Uncharacterized protein</fullName>
    </submittedName>
</protein>
<evidence type="ECO:0000256" key="1">
    <source>
        <dbReference type="SAM" id="MobiDB-lite"/>
    </source>
</evidence>